<dbReference type="GO" id="GO:0016758">
    <property type="term" value="F:hexosyltransferase activity"/>
    <property type="evidence" value="ECO:0007669"/>
    <property type="project" value="InterPro"/>
</dbReference>
<keyword evidence="8 10" id="KW-0333">Golgi apparatus</keyword>
<sequence>MTRRTKTYKKIMFITTITTLLLILYYNYVVTGNEAGQNVYFNKGFLLHLYSKDATTANNSVKLVSSHGQVMALSTQSNVNYRKHKNRMSASIQPSVTYSNHGNIITSAQSRVNYHNHGNIMPTSTQPSVTYSNHGNIITSTQLSVNYGNRGIMTTSTHSSATYRDNNNNSRHNGRNGFIIPGKYAWIPYTVKRKPSGPFILKMNDGSVIKYTNYSFYPLTINSSYIINNPNICKDVTNLTFLIMVHTAVPHFYQRQALRETWANPRLLKSHSSRILFLVGRIKNETVQRSLEAESKQFQDIVQGDFIDDYHNLTHKGVLGYRWITEYCQNAKFILKIDDDVFVNIFRVIDTLLPQFKDGERKIAGRLHEYVYMYRSGKFAVDPDYFPGLNYFPLPYCPGPFVLMPRVIVPEMFEASKTAPFIWIDDVYLFGVLPNQIRNVSFFPLGDVHNSEETGLNCYLGDQPCNLLAVYAWTPG</sequence>
<evidence type="ECO:0000256" key="8">
    <source>
        <dbReference type="ARBA" id="ARBA00023034"/>
    </source>
</evidence>
<organism evidence="11 12">
    <name type="scientific">Potamilus streckersoni</name>
    <dbReference type="NCBI Taxonomy" id="2493646"/>
    <lineage>
        <taxon>Eukaryota</taxon>
        <taxon>Metazoa</taxon>
        <taxon>Spiralia</taxon>
        <taxon>Lophotrochozoa</taxon>
        <taxon>Mollusca</taxon>
        <taxon>Bivalvia</taxon>
        <taxon>Autobranchia</taxon>
        <taxon>Heteroconchia</taxon>
        <taxon>Palaeoheterodonta</taxon>
        <taxon>Unionida</taxon>
        <taxon>Unionoidea</taxon>
        <taxon>Unionidae</taxon>
        <taxon>Ambleminae</taxon>
        <taxon>Lampsilini</taxon>
        <taxon>Potamilus</taxon>
    </lineage>
</organism>
<comment type="subcellular location">
    <subcellularLocation>
        <location evidence="1 10">Golgi apparatus membrane</location>
        <topology evidence="1 10">Single-pass type II membrane protein</topology>
    </subcellularLocation>
</comment>
<protein>
    <recommendedName>
        <fullName evidence="10">Hexosyltransferase</fullName>
        <ecNumber evidence="10">2.4.1.-</ecNumber>
    </recommendedName>
</protein>
<accession>A0AAE0W7L1</accession>
<dbReference type="PANTHER" id="PTHR11214:SF364">
    <property type="entry name" value="HEXOSYLTRANSFERASE"/>
    <property type="match status" value="1"/>
</dbReference>
<evidence type="ECO:0000256" key="10">
    <source>
        <dbReference type="RuleBase" id="RU363063"/>
    </source>
</evidence>
<evidence type="ECO:0000313" key="12">
    <source>
        <dbReference type="Proteomes" id="UP001195483"/>
    </source>
</evidence>
<dbReference type="GO" id="GO:0006493">
    <property type="term" value="P:protein O-linked glycosylation"/>
    <property type="evidence" value="ECO:0007669"/>
    <property type="project" value="TreeGrafter"/>
</dbReference>
<evidence type="ECO:0000256" key="7">
    <source>
        <dbReference type="ARBA" id="ARBA00022989"/>
    </source>
</evidence>
<keyword evidence="7 10" id="KW-1133">Transmembrane helix</keyword>
<dbReference type="EMBL" id="JAEAOA010000351">
    <property type="protein sequence ID" value="KAK3604049.1"/>
    <property type="molecule type" value="Genomic_DNA"/>
</dbReference>
<keyword evidence="9 10" id="KW-0472">Membrane</keyword>
<reference evidence="11" key="1">
    <citation type="journal article" date="2021" name="Genome Biol. Evol.">
        <title>A High-Quality Reference Genome for a Parasitic Bivalve with Doubly Uniparental Inheritance (Bivalvia: Unionida).</title>
        <authorList>
            <person name="Smith C.H."/>
        </authorList>
    </citation>
    <scope>NUCLEOTIDE SEQUENCE</scope>
    <source>
        <strain evidence="11">CHS0354</strain>
    </source>
</reference>
<dbReference type="EC" id="2.4.1.-" evidence="10"/>
<dbReference type="Gene3D" id="3.90.550.50">
    <property type="match status" value="1"/>
</dbReference>
<dbReference type="PANTHER" id="PTHR11214">
    <property type="entry name" value="BETA-1,3-N-ACETYLGLUCOSAMINYLTRANSFERASE"/>
    <property type="match status" value="1"/>
</dbReference>
<evidence type="ECO:0000256" key="9">
    <source>
        <dbReference type="ARBA" id="ARBA00023136"/>
    </source>
</evidence>
<dbReference type="Proteomes" id="UP001195483">
    <property type="component" value="Unassembled WGS sequence"/>
</dbReference>
<dbReference type="InterPro" id="IPR002659">
    <property type="entry name" value="Glyco_trans_31"/>
</dbReference>
<evidence type="ECO:0000256" key="3">
    <source>
        <dbReference type="ARBA" id="ARBA00022676"/>
    </source>
</evidence>
<name>A0AAE0W7L1_9BIVA</name>
<dbReference type="AlphaFoldDB" id="A0AAE0W7L1"/>
<keyword evidence="5 10" id="KW-0812">Transmembrane</keyword>
<evidence type="ECO:0000256" key="6">
    <source>
        <dbReference type="ARBA" id="ARBA00022968"/>
    </source>
</evidence>
<keyword evidence="6 10" id="KW-0735">Signal-anchor</keyword>
<dbReference type="Pfam" id="PF01762">
    <property type="entry name" value="Galactosyl_T"/>
    <property type="match status" value="1"/>
</dbReference>
<keyword evidence="12" id="KW-1185">Reference proteome</keyword>
<evidence type="ECO:0000256" key="2">
    <source>
        <dbReference type="ARBA" id="ARBA00008661"/>
    </source>
</evidence>
<reference evidence="11" key="3">
    <citation type="submission" date="2023-05" db="EMBL/GenBank/DDBJ databases">
        <authorList>
            <person name="Smith C.H."/>
        </authorList>
    </citation>
    <scope>NUCLEOTIDE SEQUENCE</scope>
    <source>
        <strain evidence="11">CHS0354</strain>
        <tissue evidence="11">Mantle</tissue>
    </source>
</reference>
<evidence type="ECO:0000313" key="11">
    <source>
        <dbReference type="EMBL" id="KAK3604049.1"/>
    </source>
</evidence>
<evidence type="ECO:0000256" key="1">
    <source>
        <dbReference type="ARBA" id="ARBA00004323"/>
    </source>
</evidence>
<proteinExistence type="inferred from homology"/>
<evidence type="ECO:0000256" key="4">
    <source>
        <dbReference type="ARBA" id="ARBA00022679"/>
    </source>
</evidence>
<dbReference type="GO" id="GO:0000139">
    <property type="term" value="C:Golgi membrane"/>
    <property type="evidence" value="ECO:0007669"/>
    <property type="project" value="UniProtKB-SubCell"/>
</dbReference>
<gene>
    <name evidence="11" type="ORF">CHS0354_004733</name>
</gene>
<evidence type="ECO:0000256" key="5">
    <source>
        <dbReference type="ARBA" id="ARBA00022692"/>
    </source>
</evidence>
<feature type="transmembrane region" description="Helical" evidence="10">
    <location>
        <begin position="12"/>
        <end position="29"/>
    </location>
</feature>
<keyword evidence="4" id="KW-0808">Transferase</keyword>
<comment type="caution">
    <text evidence="11">The sequence shown here is derived from an EMBL/GenBank/DDBJ whole genome shotgun (WGS) entry which is preliminary data.</text>
</comment>
<reference evidence="11" key="2">
    <citation type="journal article" date="2021" name="Genome Biol. Evol.">
        <title>Developing a high-quality reference genome for a parasitic bivalve with doubly uniparental inheritance (Bivalvia: Unionida).</title>
        <authorList>
            <person name="Smith C.H."/>
        </authorList>
    </citation>
    <scope>NUCLEOTIDE SEQUENCE</scope>
    <source>
        <strain evidence="11">CHS0354</strain>
        <tissue evidence="11">Mantle</tissue>
    </source>
</reference>
<keyword evidence="3 10" id="KW-0328">Glycosyltransferase</keyword>
<feature type="non-terminal residue" evidence="11">
    <location>
        <position position="476"/>
    </location>
</feature>
<comment type="similarity">
    <text evidence="2 10">Belongs to the glycosyltransferase 31 family.</text>
</comment>